<evidence type="ECO:0000256" key="1">
    <source>
        <dbReference type="ARBA" id="ARBA00004162"/>
    </source>
</evidence>
<keyword evidence="3 12" id="KW-0245">EGF-like domain</keyword>
<dbReference type="GO" id="GO:0005886">
    <property type="term" value="C:plasma membrane"/>
    <property type="evidence" value="ECO:0007669"/>
    <property type="project" value="UniProtKB-SubCell"/>
</dbReference>
<feature type="domain" description="EGF-like" evidence="16">
    <location>
        <begin position="278"/>
        <end position="313"/>
    </location>
</feature>
<dbReference type="Pfam" id="PF23301">
    <property type="entry name" value="EGF_PEAR1L"/>
    <property type="match status" value="1"/>
</dbReference>
<dbReference type="Pfam" id="PF00053">
    <property type="entry name" value="EGF_laminin"/>
    <property type="match status" value="3"/>
</dbReference>
<dbReference type="InterPro" id="IPR052485">
    <property type="entry name" value="MEGF_diff_regulators"/>
</dbReference>
<evidence type="ECO:0000256" key="7">
    <source>
        <dbReference type="ARBA" id="ARBA00022989"/>
    </source>
</evidence>
<evidence type="ECO:0000256" key="10">
    <source>
        <dbReference type="ARBA" id="ARBA00023180"/>
    </source>
</evidence>
<feature type="disulfide bond" evidence="12">
    <location>
        <begin position="566"/>
        <end position="575"/>
    </location>
</feature>
<evidence type="ECO:0000256" key="13">
    <source>
        <dbReference type="SAM" id="MobiDB-lite"/>
    </source>
</evidence>
<keyword evidence="8 14" id="KW-0472">Membrane</keyword>
<keyword evidence="7 14" id="KW-1133">Transmembrane helix</keyword>
<dbReference type="FunFam" id="2.10.25.10:FF:000114">
    <property type="entry name" value="Multiple epidermal growth factor-like domains protein 11"/>
    <property type="match status" value="1"/>
</dbReference>
<dbReference type="FunFam" id="2.170.300.10:FF:000041">
    <property type="entry name" value="Tyrosine protein kinase receptor tie-1, putative"/>
    <property type="match status" value="1"/>
</dbReference>
<proteinExistence type="inferred from homology"/>
<keyword evidence="5 15" id="KW-0732">Signal</keyword>
<feature type="disulfide bond" evidence="12">
    <location>
        <begin position="168"/>
        <end position="177"/>
    </location>
</feature>
<feature type="domain" description="EGF-like" evidence="16">
    <location>
        <begin position="629"/>
        <end position="664"/>
    </location>
</feature>
<dbReference type="PROSITE" id="PS00022">
    <property type="entry name" value="EGF_1"/>
    <property type="match status" value="8"/>
</dbReference>
<dbReference type="SMART" id="SM00180">
    <property type="entry name" value="EGF_Lam"/>
    <property type="match status" value="9"/>
</dbReference>
<comment type="similarity">
    <text evidence="11">Belongs to the MEGF family.</text>
</comment>
<dbReference type="Gene3D" id="2.10.25.10">
    <property type="entry name" value="Laminin"/>
    <property type="match status" value="2"/>
</dbReference>
<feature type="domain" description="EGF-like" evidence="16">
    <location>
        <begin position="541"/>
        <end position="576"/>
    </location>
</feature>
<dbReference type="PANTHER" id="PTHR24052:SF12">
    <property type="entry name" value="PLATELET ENDOTHELIAL AGGREGATION RECEPTOR 1"/>
    <property type="match status" value="1"/>
</dbReference>
<dbReference type="Proteomes" id="UP001044222">
    <property type="component" value="Chromosome 9"/>
</dbReference>
<evidence type="ECO:0000256" key="5">
    <source>
        <dbReference type="ARBA" id="ARBA00022729"/>
    </source>
</evidence>
<evidence type="ECO:0000256" key="2">
    <source>
        <dbReference type="ARBA" id="ARBA00022475"/>
    </source>
</evidence>
<feature type="compositionally biased region" description="Low complexity" evidence="13">
    <location>
        <begin position="958"/>
        <end position="979"/>
    </location>
</feature>
<evidence type="ECO:0000259" key="17">
    <source>
        <dbReference type="PROSITE" id="PS51041"/>
    </source>
</evidence>
<evidence type="ECO:0000256" key="12">
    <source>
        <dbReference type="PROSITE-ProRule" id="PRU00076"/>
    </source>
</evidence>
<dbReference type="InterPro" id="IPR011489">
    <property type="entry name" value="EMI_domain"/>
</dbReference>
<feature type="transmembrane region" description="Helical" evidence="14">
    <location>
        <begin position="725"/>
        <end position="748"/>
    </location>
</feature>
<comment type="caution">
    <text evidence="18">The sequence shown here is derived from an EMBL/GenBank/DDBJ whole genome shotgun (WGS) entry which is preliminary data.</text>
</comment>
<dbReference type="PANTHER" id="PTHR24052">
    <property type="entry name" value="DELTA-RELATED"/>
    <property type="match status" value="1"/>
</dbReference>
<dbReference type="PROSITE" id="PS51041">
    <property type="entry name" value="EMI"/>
    <property type="match status" value="1"/>
</dbReference>
<feature type="signal peptide" evidence="15">
    <location>
        <begin position="1"/>
        <end position="23"/>
    </location>
</feature>
<evidence type="ECO:0000256" key="11">
    <source>
        <dbReference type="ARBA" id="ARBA00038377"/>
    </source>
</evidence>
<feature type="disulfide bond" evidence="12">
    <location>
        <begin position="303"/>
        <end position="312"/>
    </location>
</feature>
<feature type="domain" description="EGF-like" evidence="16">
    <location>
        <begin position="148"/>
        <end position="178"/>
    </location>
</feature>
<feature type="domain" description="EMI" evidence="17">
    <location>
        <begin position="28"/>
        <end position="105"/>
    </location>
</feature>
<comment type="caution">
    <text evidence="12">Lacks conserved residue(s) required for the propagation of feature annotation.</text>
</comment>
<keyword evidence="6" id="KW-0677">Repeat</keyword>
<feature type="disulfide bond" evidence="12">
    <location>
        <begin position="392"/>
        <end position="401"/>
    </location>
</feature>
<keyword evidence="19" id="KW-1185">Reference proteome</keyword>
<evidence type="ECO:0000313" key="18">
    <source>
        <dbReference type="EMBL" id="KAG5842813.1"/>
    </source>
</evidence>
<evidence type="ECO:0000313" key="19">
    <source>
        <dbReference type="Proteomes" id="UP001044222"/>
    </source>
</evidence>
<evidence type="ECO:0000256" key="14">
    <source>
        <dbReference type="SAM" id="Phobius"/>
    </source>
</evidence>
<protein>
    <recommendedName>
        <fullName evidence="20">Platelet endothelial aggregation receptor 1</fullName>
    </recommendedName>
</protein>
<dbReference type="PROSITE" id="PS50026">
    <property type="entry name" value="EGF_3"/>
    <property type="match status" value="5"/>
</dbReference>
<feature type="compositionally biased region" description="Pro residues" evidence="13">
    <location>
        <begin position="936"/>
        <end position="946"/>
    </location>
</feature>
<gene>
    <name evidence="18" type="ORF">ANANG_G00181730</name>
</gene>
<evidence type="ECO:0008006" key="20">
    <source>
        <dbReference type="Google" id="ProtNLM"/>
    </source>
</evidence>
<feature type="chain" id="PRO_5039621068" description="Platelet endothelial aggregation receptor 1" evidence="15">
    <location>
        <begin position="24"/>
        <end position="1036"/>
    </location>
</feature>
<organism evidence="18 19">
    <name type="scientific">Anguilla anguilla</name>
    <name type="common">European freshwater eel</name>
    <name type="synonym">Muraena anguilla</name>
    <dbReference type="NCBI Taxonomy" id="7936"/>
    <lineage>
        <taxon>Eukaryota</taxon>
        <taxon>Metazoa</taxon>
        <taxon>Chordata</taxon>
        <taxon>Craniata</taxon>
        <taxon>Vertebrata</taxon>
        <taxon>Euteleostomi</taxon>
        <taxon>Actinopterygii</taxon>
        <taxon>Neopterygii</taxon>
        <taxon>Teleostei</taxon>
        <taxon>Anguilliformes</taxon>
        <taxon>Anguillidae</taxon>
        <taxon>Anguilla</taxon>
    </lineage>
</organism>
<keyword evidence="2" id="KW-1003">Cell membrane</keyword>
<feature type="domain" description="EGF-like" evidence="16">
    <location>
        <begin position="372"/>
        <end position="402"/>
    </location>
</feature>
<dbReference type="Gene3D" id="2.170.300.10">
    <property type="entry name" value="Tie2 ligand-binding domain superfamily"/>
    <property type="match status" value="4"/>
</dbReference>
<dbReference type="SMART" id="SM00181">
    <property type="entry name" value="EGF"/>
    <property type="match status" value="11"/>
</dbReference>
<dbReference type="InterPro" id="IPR057138">
    <property type="entry name" value="EGF_PEAR1L-like"/>
</dbReference>
<keyword evidence="9 12" id="KW-1015">Disulfide bond</keyword>
<dbReference type="FunFam" id="2.170.300.10:FF:000002">
    <property type="entry name" value="Multiple epidermal growth factor-like domains 10"/>
    <property type="match status" value="2"/>
</dbReference>
<dbReference type="EMBL" id="JAFIRN010000009">
    <property type="protein sequence ID" value="KAG5842813.1"/>
    <property type="molecule type" value="Genomic_DNA"/>
</dbReference>
<evidence type="ECO:0000256" key="3">
    <source>
        <dbReference type="ARBA" id="ARBA00022536"/>
    </source>
</evidence>
<comment type="subcellular location">
    <subcellularLocation>
        <location evidence="1">Cell membrane</location>
        <topology evidence="1">Single-pass membrane protein</topology>
    </subcellularLocation>
</comment>
<dbReference type="InterPro" id="IPR002049">
    <property type="entry name" value="LE_dom"/>
</dbReference>
<keyword evidence="4 14" id="KW-0812">Transmembrane</keyword>
<evidence type="ECO:0000256" key="9">
    <source>
        <dbReference type="ARBA" id="ARBA00023157"/>
    </source>
</evidence>
<keyword evidence="10" id="KW-0325">Glycoprotein</keyword>
<reference evidence="18" key="1">
    <citation type="submission" date="2021-01" db="EMBL/GenBank/DDBJ databases">
        <title>A chromosome-scale assembly of European eel, Anguilla anguilla.</title>
        <authorList>
            <person name="Henkel C."/>
            <person name="Jong-Raadsen S.A."/>
            <person name="Dufour S."/>
            <person name="Weltzien F.-A."/>
            <person name="Palstra A.P."/>
            <person name="Pelster B."/>
            <person name="Spaink H.P."/>
            <person name="Van Den Thillart G.E."/>
            <person name="Jansen H."/>
            <person name="Zahm M."/>
            <person name="Klopp C."/>
            <person name="Cedric C."/>
            <person name="Louis A."/>
            <person name="Berthelot C."/>
            <person name="Parey E."/>
            <person name="Roest Crollius H."/>
            <person name="Montfort J."/>
            <person name="Robinson-Rechavi M."/>
            <person name="Bucao C."/>
            <person name="Bouchez O."/>
            <person name="Gislard M."/>
            <person name="Lluch J."/>
            <person name="Milhes M."/>
            <person name="Lampietro C."/>
            <person name="Lopez Roques C."/>
            <person name="Donnadieu C."/>
            <person name="Braasch I."/>
            <person name="Desvignes T."/>
            <person name="Postlethwait J."/>
            <person name="Bobe J."/>
            <person name="Guiguen Y."/>
            <person name="Dirks R."/>
        </authorList>
    </citation>
    <scope>NUCLEOTIDE SEQUENCE</scope>
    <source>
        <strain evidence="18">Tag_6206</strain>
        <tissue evidence="18">Liver</tissue>
    </source>
</reference>
<evidence type="ECO:0000259" key="16">
    <source>
        <dbReference type="PROSITE" id="PS50026"/>
    </source>
</evidence>
<dbReference type="PRINTS" id="PR00011">
    <property type="entry name" value="EGFLAMININ"/>
</dbReference>
<evidence type="ECO:0000256" key="4">
    <source>
        <dbReference type="ARBA" id="ARBA00022692"/>
    </source>
</evidence>
<name>A0A9D3MBW2_ANGAN</name>
<evidence type="ECO:0000256" key="15">
    <source>
        <dbReference type="SAM" id="SignalP"/>
    </source>
</evidence>
<accession>A0A9D3MBW2</accession>
<evidence type="ECO:0000256" key="8">
    <source>
        <dbReference type="ARBA" id="ARBA00023136"/>
    </source>
</evidence>
<sequence length="1036" mass="110371">MAISSKCSVALHLLGFLLDLAWPLDPSYPNVCSLWESYTTSVKESYAHPYDQVYEEPCSDAWSFYKCTRHRITYKTAYRQAVKLDYRRRYQCCPGYYESGERCVPRCTKECVHGRCVAPDRCQCEDGWQGEDCSRVACDELHWGPSCDQPCGCKNGGRCHAVTGACQCRPGYRGPGCEDPCPAGTFGHGCLQQCLCGTGGSCDGETGSAAAGKGSLGPCVMKPAAPTAAPAGAPARTGASAEGRGSVSVPRGGRVWCVPSGVRGAGSGCSEECAVGRYGQDCAEVCDCANGARCYHIHGGCLCEPGFQGPRCGDRMCPVGTYGVHCSQHCLCHSTHTLSCHPMKGECTCRPGWAGLSCNETCPQGFYGHGCQDTCLCLSGGVCDSVTGRCQCAPGYTGEHCESHCERGSYGKSCSLRCGCSPSHSLACSPIDGTCFCREGWKGSDCSTPCSGGSWGPGCNGTCQCSNGASCSPVDGTCGCTAGWTGALCDQPCPEGWYGPGCKQRCDCLHSDGCDGRSGQCLCLSGWTGPHCSQPCPEGTWGRRCNRNCSCLNSATCLRHNGTCVCSAGYWGDQCQHICGMGSFGPRCAALCPPCSRSSAPCHHVTGECQCAPGYAGILCEQACPLGYYGKQCASVCRCAQNSTCHHVDGSCLCPPGWTGRDCSEQCRPGTFGLNCAHACSCPSNTSCNPQTGVCVCASGLGDNCIRGRDVDLVVPVTPAEQVSWGFVAGIVLLVALVLLLLALLLAYRRRHADKQSRVPTVSYSATRTVNSEYMVPDVPHTYHHYYYNPSYHTLSQNRLPLPQIPNNQDRSIKNTNNQLSCNGKNAERERLGLFGMESNATLPAGWKHDEAPAPKNQGAFGMDRSHSYSASLGKYYNKGLSKDSAVTDSNSSLNSENLYATIKDLPSPLPRPQESGYMEMTPFARPERSYAEISLPPPPPSPPTGAPNAVPLVTSQSRSPKATTTSPSTATSRDTTTSLPYAAPPPRNRGDTPADHAPIHTSPSCHRNAQEHRRTTTQRTLLERRLSLQELGAYE</sequence>
<dbReference type="AlphaFoldDB" id="A0A9D3MBW2"/>
<dbReference type="CDD" id="cd00055">
    <property type="entry name" value="EGF_Lam"/>
    <property type="match status" value="1"/>
</dbReference>
<feature type="disulfide bond" evidence="12">
    <location>
        <begin position="654"/>
        <end position="663"/>
    </location>
</feature>
<dbReference type="InterPro" id="IPR000742">
    <property type="entry name" value="EGF"/>
</dbReference>
<feature type="compositionally biased region" description="Basic and acidic residues" evidence="13">
    <location>
        <begin position="989"/>
        <end position="999"/>
    </location>
</feature>
<feature type="region of interest" description="Disordered" evidence="13">
    <location>
        <begin position="931"/>
        <end position="1021"/>
    </location>
</feature>
<dbReference type="PROSITE" id="PS01186">
    <property type="entry name" value="EGF_2"/>
    <property type="match status" value="2"/>
</dbReference>
<evidence type="ECO:0000256" key="6">
    <source>
        <dbReference type="ARBA" id="ARBA00022737"/>
    </source>
</evidence>